<name>A0A1T4L6D9_9BACT</name>
<reference evidence="1 2" key="1">
    <citation type="submission" date="2017-02" db="EMBL/GenBank/DDBJ databases">
        <authorList>
            <person name="Peterson S.W."/>
        </authorList>
    </citation>
    <scope>NUCLEOTIDE SEQUENCE [LARGE SCALE GENOMIC DNA]</scope>
    <source>
        <strain evidence="1 2">DSM 22335</strain>
    </source>
</reference>
<sequence>MNMIHSNEGLKTWSEPVVTLISKDAVKSGAVTISEGAATKGSS</sequence>
<dbReference type="RefSeq" id="WP_262507767.1">
    <property type="nucleotide sequence ID" value="NZ_FUWH01000002.1"/>
</dbReference>
<protein>
    <submittedName>
        <fullName evidence="1">Uncharacterized protein</fullName>
    </submittedName>
</protein>
<gene>
    <name evidence="1" type="ORF">SAMN04488132_102321</name>
</gene>
<proteinExistence type="predicted"/>
<keyword evidence="2" id="KW-1185">Reference proteome</keyword>
<accession>A0A1T4L6D9</accession>
<dbReference type="EMBL" id="FUWH01000002">
    <property type="protein sequence ID" value="SJZ50130.1"/>
    <property type="molecule type" value="Genomic_DNA"/>
</dbReference>
<evidence type="ECO:0000313" key="1">
    <source>
        <dbReference type="EMBL" id="SJZ50130.1"/>
    </source>
</evidence>
<evidence type="ECO:0000313" key="2">
    <source>
        <dbReference type="Proteomes" id="UP000190888"/>
    </source>
</evidence>
<organism evidence="1 2">
    <name type="scientific">Sediminibacterium ginsengisoli</name>
    <dbReference type="NCBI Taxonomy" id="413434"/>
    <lineage>
        <taxon>Bacteria</taxon>
        <taxon>Pseudomonadati</taxon>
        <taxon>Bacteroidota</taxon>
        <taxon>Chitinophagia</taxon>
        <taxon>Chitinophagales</taxon>
        <taxon>Chitinophagaceae</taxon>
        <taxon>Sediminibacterium</taxon>
    </lineage>
</organism>
<dbReference type="AlphaFoldDB" id="A0A1T4L6D9"/>
<dbReference type="Proteomes" id="UP000190888">
    <property type="component" value="Unassembled WGS sequence"/>
</dbReference>
<dbReference type="STRING" id="413434.SAMN04488132_102321"/>